<keyword evidence="6" id="KW-1133">Transmembrane helix</keyword>
<dbReference type="InParanoid" id="A8Q7S0"/>
<keyword evidence="7" id="KW-0443">Lipid metabolism</keyword>
<organism evidence="12 13">
    <name type="scientific">Malassezia globosa (strain ATCC MYA-4612 / CBS 7966)</name>
    <name type="common">Dandruff-associated fungus</name>
    <dbReference type="NCBI Taxonomy" id="425265"/>
    <lineage>
        <taxon>Eukaryota</taxon>
        <taxon>Fungi</taxon>
        <taxon>Dikarya</taxon>
        <taxon>Basidiomycota</taxon>
        <taxon>Ustilaginomycotina</taxon>
        <taxon>Malasseziomycetes</taxon>
        <taxon>Malasseziales</taxon>
        <taxon>Malasseziaceae</taxon>
        <taxon>Malassezia</taxon>
    </lineage>
</organism>
<dbReference type="KEGG" id="mgl:MGL_3100"/>
<dbReference type="AlphaFoldDB" id="A8Q7S0"/>
<feature type="compositionally biased region" description="Basic and acidic residues" evidence="11">
    <location>
        <begin position="123"/>
        <end position="132"/>
    </location>
</feature>
<evidence type="ECO:0000256" key="10">
    <source>
        <dbReference type="ARBA" id="ARBA00030458"/>
    </source>
</evidence>
<evidence type="ECO:0000256" key="8">
    <source>
        <dbReference type="ARBA" id="ARBA00023136"/>
    </source>
</evidence>
<dbReference type="GeneID" id="5853862"/>
<dbReference type="OrthoDB" id="5599171at2759"/>
<dbReference type="InterPro" id="IPR005605">
    <property type="entry name" value="Spo7"/>
</dbReference>
<dbReference type="GO" id="GO:0005737">
    <property type="term" value="C:cytoplasm"/>
    <property type="evidence" value="ECO:0007669"/>
    <property type="project" value="UniProtKB-SubCell"/>
</dbReference>
<keyword evidence="9" id="KW-0539">Nucleus</keyword>
<evidence type="ECO:0000313" key="13">
    <source>
        <dbReference type="Proteomes" id="UP000008837"/>
    </source>
</evidence>
<dbReference type="PANTHER" id="PTHR20996:SF1">
    <property type="entry name" value="NUCLEAR ENVELOPE PHOSPHATASE-REGULATORY SUBUNIT 1"/>
    <property type="match status" value="1"/>
</dbReference>
<dbReference type="PANTHER" id="PTHR20996">
    <property type="entry name" value="NUCLEAR ENVELOPE PHOSPHATASE-REGULATORY SUBUNIT 1"/>
    <property type="match status" value="1"/>
</dbReference>
<evidence type="ECO:0000256" key="6">
    <source>
        <dbReference type="ARBA" id="ARBA00022989"/>
    </source>
</evidence>
<proteinExistence type="inferred from homology"/>
<comment type="caution">
    <text evidence="12">The sequence shown here is derived from an EMBL/GenBank/DDBJ whole genome shotgun (WGS) entry which is preliminary data.</text>
</comment>
<dbReference type="Proteomes" id="UP000008837">
    <property type="component" value="Unassembled WGS sequence"/>
</dbReference>
<accession>A8Q7S0</accession>
<dbReference type="EMBL" id="AAYY01000011">
    <property type="protein sequence ID" value="EDP42342.1"/>
    <property type="molecule type" value="Genomic_DNA"/>
</dbReference>
<reference evidence="12 13" key="1">
    <citation type="journal article" date="2007" name="Proc. Natl. Acad. Sci. U.S.A.">
        <title>Dandruff-associated Malassezia genomes reveal convergent and divergent virulence traits shared with plant and human fungal pathogens.</title>
        <authorList>
            <person name="Xu J."/>
            <person name="Saunders C.W."/>
            <person name="Hu P."/>
            <person name="Grant R.A."/>
            <person name="Boekhout T."/>
            <person name="Kuramae E.E."/>
            <person name="Kronstad J.W."/>
            <person name="Deangelis Y.M."/>
            <person name="Reeder N.L."/>
            <person name="Johnstone K.R."/>
            <person name="Leland M."/>
            <person name="Fieno A.M."/>
            <person name="Begley W.M."/>
            <person name="Sun Y."/>
            <person name="Lacey M.P."/>
            <person name="Chaudhary T."/>
            <person name="Keough T."/>
            <person name="Chu L."/>
            <person name="Sears R."/>
            <person name="Yuan B."/>
            <person name="Dawson T.L.Jr."/>
        </authorList>
    </citation>
    <scope>NUCLEOTIDE SEQUENCE [LARGE SCALE GENOMIC DNA]</scope>
    <source>
        <strain evidence="13">ATCC MYA-4612 / CBS 7966</strain>
    </source>
</reference>
<evidence type="ECO:0000256" key="2">
    <source>
        <dbReference type="ARBA" id="ARBA00004496"/>
    </source>
</evidence>
<dbReference type="OMA" id="YSERITY"/>
<evidence type="ECO:0000256" key="9">
    <source>
        <dbReference type="ARBA" id="ARBA00023242"/>
    </source>
</evidence>
<dbReference type="GO" id="GO:0071595">
    <property type="term" value="C:Nem1-Spo7 phosphatase complex"/>
    <property type="evidence" value="ECO:0007669"/>
    <property type="project" value="InterPro"/>
</dbReference>
<dbReference type="Pfam" id="PF03907">
    <property type="entry name" value="Spo7"/>
    <property type="match status" value="1"/>
</dbReference>
<keyword evidence="5" id="KW-0812">Transmembrane</keyword>
<dbReference type="RefSeq" id="XP_001729556.1">
    <property type="nucleotide sequence ID" value="XM_001729504.1"/>
</dbReference>
<feature type="region of interest" description="Disordered" evidence="11">
    <location>
        <begin position="123"/>
        <end position="152"/>
    </location>
</feature>
<sequence>MPAESSAVGPRGRLLADHQFTPSPTNTSFRDLLIFEERLKQNAERMKKRKHKYQMDFMQTRFVLQTSAYTCANGVKVADHVRFVPQANRSLRTFNMHLNMPHTSNAFSWIPVWRKSYFAQRESHANTEEQRMPRSSTRMFSRRPFAPQIPPCQNQRGEIIFSSRVDPDFREGYERYRNAFERKRREKMEAQQRSQPGLWPFWRSSSSSKAS</sequence>
<evidence type="ECO:0000256" key="11">
    <source>
        <dbReference type="SAM" id="MobiDB-lite"/>
    </source>
</evidence>
<comment type="subcellular location">
    <subcellularLocation>
        <location evidence="2">Cytoplasm</location>
    </subcellularLocation>
    <subcellularLocation>
        <location evidence="1">Nucleus membrane</location>
        <topology evidence="1">Multi-pass membrane protein</topology>
    </subcellularLocation>
</comment>
<dbReference type="GO" id="GO:0006629">
    <property type="term" value="P:lipid metabolic process"/>
    <property type="evidence" value="ECO:0007669"/>
    <property type="project" value="UniProtKB-KW"/>
</dbReference>
<keyword evidence="13" id="KW-1185">Reference proteome</keyword>
<feature type="region of interest" description="Disordered" evidence="11">
    <location>
        <begin position="1"/>
        <end position="22"/>
    </location>
</feature>
<dbReference type="InterPro" id="IPR019168">
    <property type="entry name" value="NEP1-R1"/>
</dbReference>
<evidence type="ECO:0000256" key="1">
    <source>
        <dbReference type="ARBA" id="ARBA00004232"/>
    </source>
</evidence>
<evidence type="ECO:0000256" key="4">
    <source>
        <dbReference type="ARBA" id="ARBA00022490"/>
    </source>
</evidence>
<evidence type="ECO:0000256" key="7">
    <source>
        <dbReference type="ARBA" id="ARBA00023098"/>
    </source>
</evidence>
<dbReference type="STRING" id="425265.A8Q7S0"/>
<keyword evidence="4" id="KW-0963">Cytoplasm</keyword>
<name>A8Q7S0_MALGO</name>
<evidence type="ECO:0000256" key="5">
    <source>
        <dbReference type="ARBA" id="ARBA00022692"/>
    </source>
</evidence>
<dbReference type="GO" id="GO:0031965">
    <property type="term" value="C:nuclear membrane"/>
    <property type="evidence" value="ECO:0007669"/>
    <property type="project" value="UniProtKB-SubCell"/>
</dbReference>
<keyword evidence="8" id="KW-0472">Membrane</keyword>
<feature type="region of interest" description="Disordered" evidence="11">
    <location>
        <begin position="184"/>
        <end position="211"/>
    </location>
</feature>
<evidence type="ECO:0000256" key="3">
    <source>
        <dbReference type="ARBA" id="ARBA00010998"/>
    </source>
</evidence>
<evidence type="ECO:0000313" key="12">
    <source>
        <dbReference type="EMBL" id="EDP42342.1"/>
    </source>
</evidence>
<dbReference type="GO" id="GO:0019888">
    <property type="term" value="F:protein phosphatase regulator activity"/>
    <property type="evidence" value="ECO:0007669"/>
    <property type="project" value="InterPro"/>
</dbReference>
<comment type="similarity">
    <text evidence="3">Belongs to the CNEP1R1 family.</text>
</comment>
<protein>
    <recommendedName>
        <fullName evidence="10">Transmembrane protein 188</fullName>
    </recommendedName>
</protein>
<dbReference type="VEuPathDB" id="FungiDB:MGL_3100"/>
<gene>
    <name evidence="12" type="ORF">MGL_3100</name>
</gene>